<dbReference type="AlphaFoldDB" id="A0A521BS79"/>
<organism evidence="1 2">
    <name type="scientific">Flavobacterium nitrogenifigens</name>
    <dbReference type="NCBI Taxonomy" id="1617283"/>
    <lineage>
        <taxon>Bacteria</taxon>
        <taxon>Pseudomonadati</taxon>
        <taxon>Bacteroidota</taxon>
        <taxon>Flavobacteriia</taxon>
        <taxon>Flavobacteriales</taxon>
        <taxon>Flavobacteriaceae</taxon>
        <taxon>Flavobacterium</taxon>
    </lineage>
</organism>
<evidence type="ECO:0000313" key="2">
    <source>
        <dbReference type="Proteomes" id="UP000319267"/>
    </source>
</evidence>
<protein>
    <submittedName>
        <fullName evidence="1">N-acetylglucosaminyl deacetylase, LmbE family</fullName>
    </submittedName>
</protein>
<dbReference type="SUPFAM" id="SSF102588">
    <property type="entry name" value="LmbE-like"/>
    <property type="match status" value="1"/>
</dbReference>
<reference evidence="1 2" key="1">
    <citation type="submission" date="2017-05" db="EMBL/GenBank/DDBJ databases">
        <authorList>
            <person name="Varghese N."/>
            <person name="Submissions S."/>
        </authorList>
    </citation>
    <scope>NUCLEOTIDE SEQUENCE [LARGE SCALE GENOMIC DNA]</scope>
    <source>
        <strain evidence="1 2">DSM 29982</strain>
    </source>
</reference>
<dbReference type="InterPro" id="IPR003737">
    <property type="entry name" value="GlcNAc_PI_deacetylase-related"/>
</dbReference>
<dbReference type="PANTHER" id="PTHR12993">
    <property type="entry name" value="N-ACETYLGLUCOSAMINYL-PHOSPHATIDYLINOSITOL DE-N-ACETYLASE-RELATED"/>
    <property type="match status" value="1"/>
</dbReference>
<dbReference type="Gene3D" id="3.40.50.10320">
    <property type="entry name" value="LmbE-like"/>
    <property type="match status" value="1"/>
</dbReference>
<dbReference type="EMBL" id="FXTQ01000001">
    <property type="protein sequence ID" value="SMO49969.1"/>
    <property type="molecule type" value="Genomic_DNA"/>
</dbReference>
<dbReference type="Pfam" id="PF02585">
    <property type="entry name" value="PIG-L"/>
    <property type="match status" value="1"/>
</dbReference>
<gene>
    <name evidence="1" type="ORF">SAMN06265220_1011331</name>
</gene>
<dbReference type="Proteomes" id="UP000319267">
    <property type="component" value="Unassembled WGS sequence"/>
</dbReference>
<dbReference type="InterPro" id="IPR024078">
    <property type="entry name" value="LmbE-like_dom_sf"/>
</dbReference>
<proteinExistence type="predicted"/>
<dbReference type="GO" id="GO:0016811">
    <property type="term" value="F:hydrolase activity, acting on carbon-nitrogen (but not peptide) bonds, in linear amides"/>
    <property type="evidence" value="ECO:0007669"/>
    <property type="project" value="TreeGrafter"/>
</dbReference>
<keyword evidence="2" id="KW-1185">Reference proteome</keyword>
<accession>A0A521BS79</accession>
<sequence length="853" mass="96065">MISKKHLTFTMRKIQIQIFLLFFIGFQVSFAQQPQKPNSVEIYNQIKKLNFLGSVLYVAAHPDDENTRMISYLANDMNARTGYLSLTRGDGGQNLIGPQLRELLGVIRTQELIEARKIDGGEQFFSRANDFGFSKNPDETLDIWDKNKVLADVVWTIRKFQPDIIINRFDHRSPGTTHGHHTSSAMLSVESFKLTNDPKIYPEQLKYVSPWQVKRQFFNPSWWFYGSQEKFDAADKSKFTKLETGVYYTGIGKSNQEIAALSRSRHQSQGFGSTGVRGEETEYLELINGETPKERDNLFDGIDTSWNRVKNGKPVGDLIAAIISKYDFSHPAASIPDLVKAYAMIQALDDTHWKEIKSAAIKNIIASCSGLYLEAVASEQEATPGSTIKLSLEAINRCSVGMELMSVTTLPNNQTTAQNIVLKNNNDQRINLQLQLPNNIEYTQPYWLKEKATVGMYTVSNQENIGIPDIIRDTKVIFNVKVNDVEIPFERTVVYKYNDGVKGEMYNFLDIVPEVTTSILERVLIFGNTKSKMVPVKVRAGKDDVKGNLQLELPKSWTVSPKEIPFALDKKGTEQIFYFEVTPPVNPEEVTAKSVAIVDGKRFDKDETIIDFPHITKQMVLKPAESKCIRIDLKISGDAIAYIMGAGDEVPESLTQMGYKVSILKPEEITPQKLDSFNTVITGIRAYNTVNALANKQNILFNFVKSGKNMIVQYNTNGKLVTDKIAPYSLKLSNDRVTEENAKITFLAPNHPVLNTPNKISEKDFQGWTQEQGLYYPNEYDPAFTPIISSHDKGESAKDGALLVAPYGKGYYIYTGLSFFRELPEGVSGAYRLLSNIISLKQPIEAPKQDLKQ</sequence>
<evidence type="ECO:0000313" key="1">
    <source>
        <dbReference type="EMBL" id="SMO49969.1"/>
    </source>
</evidence>
<dbReference type="InterPro" id="IPR029062">
    <property type="entry name" value="Class_I_gatase-like"/>
</dbReference>
<dbReference type="PANTHER" id="PTHR12993:SF11">
    <property type="entry name" value="N-ACETYLGLUCOSAMINYL-PHOSPHATIDYLINOSITOL DE-N-ACETYLASE"/>
    <property type="match status" value="1"/>
</dbReference>
<name>A0A521BS79_9FLAO</name>
<dbReference type="SUPFAM" id="SSF52317">
    <property type="entry name" value="Class I glutamine amidotransferase-like"/>
    <property type="match status" value="1"/>
</dbReference>